<dbReference type="Proteomes" id="UP000275394">
    <property type="component" value="Unassembled WGS sequence"/>
</dbReference>
<protein>
    <submittedName>
        <fullName evidence="1">Uncharacterized protein</fullName>
    </submittedName>
</protein>
<evidence type="ECO:0000313" key="2">
    <source>
        <dbReference type="Proteomes" id="UP000275394"/>
    </source>
</evidence>
<proteinExistence type="predicted"/>
<organism evidence="1 2">
    <name type="scientific">Sinobacterium caligoides</name>
    <dbReference type="NCBI Taxonomy" id="933926"/>
    <lineage>
        <taxon>Bacteria</taxon>
        <taxon>Pseudomonadati</taxon>
        <taxon>Pseudomonadota</taxon>
        <taxon>Gammaproteobacteria</taxon>
        <taxon>Cellvibrionales</taxon>
        <taxon>Spongiibacteraceae</taxon>
        <taxon>Sinobacterium</taxon>
    </lineage>
</organism>
<sequence>MDWDMSDVFPVTGLNKLSPMRSRFIAEHVQRAVWGIQRENGEEVNAWVDHSDDPIYQIMAEQNFHRNPVARAKRLLMRIFAKKKASSQQIQITY</sequence>
<evidence type="ECO:0000313" key="1">
    <source>
        <dbReference type="EMBL" id="ROS05008.1"/>
    </source>
</evidence>
<dbReference type="EMBL" id="RKHR01000003">
    <property type="protein sequence ID" value="ROS05008.1"/>
    <property type="molecule type" value="Genomic_DNA"/>
</dbReference>
<keyword evidence="2" id="KW-1185">Reference proteome</keyword>
<reference evidence="1 2" key="1">
    <citation type="submission" date="2018-11" db="EMBL/GenBank/DDBJ databases">
        <title>Genomic Encyclopedia of Type Strains, Phase IV (KMG-IV): sequencing the most valuable type-strain genomes for metagenomic binning, comparative biology and taxonomic classification.</title>
        <authorList>
            <person name="Goeker M."/>
        </authorList>
    </citation>
    <scope>NUCLEOTIDE SEQUENCE [LARGE SCALE GENOMIC DNA]</scope>
    <source>
        <strain evidence="1 2">DSM 100316</strain>
    </source>
</reference>
<accession>A0A3N2DYV6</accession>
<gene>
    <name evidence="1" type="ORF">EDC56_0527</name>
</gene>
<name>A0A3N2DYV6_9GAMM</name>
<comment type="caution">
    <text evidence="1">The sequence shown here is derived from an EMBL/GenBank/DDBJ whole genome shotgun (WGS) entry which is preliminary data.</text>
</comment>
<dbReference type="AlphaFoldDB" id="A0A3N2DYV6"/>
<dbReference type="RefSeq" id="WP_123710957.1">
    <property type="nucleotide sequence ID" value="NZ_RKHR01000003.1"/>
</dbReference>